<evidence type="ECO:0000256" key="6">
    <source>
        <dbReference type="SAM" id="MobiDB-lite"/>
    </source>
</evidence>
<dbReference type="GO" id="GO:0016020">
    <property type="term" value="C:membrane"/>
    <property type="evidence" value="ECO:0007669"/>
    <property type="project" value="UniProtKB-SubCell"/>
</dbReference>
<feature type="region of interest" description="Disordered" evidence="6">
    <location>
        <begin position="135"/>
        <end position="266"/>
    </location>
</feature>
<feature type="transmembrane region" description="Helical" evidence="7">
    <location>
        <begin position="427"/>
        <end position="447"/>
    </location>
</feature>
<dbReference type="EMBL" id="BNCQ01000001">
    <property type="protein sequence ID" value="GIL94538.1"/>
    <property type="molecule type" value="Genomic_DNA"/>
</dbReference>
<evidence type="ECO:0000313" key="9">
    <source>
        <dbReference type="Proteomes" id="UP000722791"/>
    </source>
</evidence>
<feature type="transmembrane region" description="Helical" evidence="7">
    <location>
        <begin position="532"/>
        <end position="555"/>
    </location>
</feature>
<comment type="similarity">
    <text evidence="2">Belongs to the TMEM19 family.</text>
</comment>
<dbReference type="PANTHER" id="PTHR13353">
    <property type="entry name" value="TRANSMEMBRANE PROTEIN 19"/>
    <property type="match status" value="1"/>
</dbReference>
<keyword evidence="4 7" id="KW-1133">Transmembrane helix</keyword>
<feature type="compositionally biased region" description="Polar residues" evidence="6">
    <location>
        <begin position="149"/>
        <end position="185"/>
    </location>
</feature>
<evidence type="ECO:0000256" key="4">
    <source>
        <dbReference type="ARBA" id="ARBA00022989"/>
    </source>
</evidence>
<feature type="compositionally biased region" description="Low complexity" evidence="6">
    <location>
        <begin position="135"/>
        <end position="148"/>
    </location>
</feature>
<dbReference type="Proteomes" id="UP000722791">
    <property type="component" value="Unassembled WGS sequence"/>
</dbReference>
<proteinExistence type="inferred from homology"/>
<dbReference type="InterPro" id="IPR002794">
    <property type="entry name" value="DUF92_TMEM19"/>
</dbReference>
<reference evidence="8" key="1">
    <citation type="journal article" date="2021" name="Proc. Natl. Acad. Sci. U.S.A.">
        <title>Three genomes in the algal genus Volvox reveal the fate of a haploid sex-determining region after a transition to homothallism.</title>
        <authorList>
            <person name="Yamamoto K."/>
            <person name="Hamaji T."/>
            <person name="Kawai-Toyooka H."/>
            <person name="Matsuzaki R."/>
            <person name="Takahashi F."/>
            <person name="Nishimura Y."/>
            <person name="Kawachi M."/>
            <person name="Noguchi H."/>
            <person name="Minakuchi Y."/>
            <person name="Umen J.G."/>
            <person name="Toyoda A."/>
            <person name="Nozaki H."/>
        </authorList>
    </citation>
    <scope>NUCLEOTIDE SEQUENCE</scope>
    <source>
        <strain evidence="8">NIES-3785</strain>
    </source>
</reference>
<dbReference type="OrthoDB" id="30881at2759"/>
<feature type="transmembrane region" description="Helical" evidence="7">
    <location>
        <begin position="623"/>
        <end position="641"/>
    </location>
</feature>
<comment type="caution">
    <text evidence="8">The sequence shown here is derived from an EMBL/GenBank/DDBJ whole genome shotgun (WGS) entry which is preliminary data.</text>
</comment>
<organism evidence="8 9">
    <name type="scientific">Volvox reticuliferus</name>
    <dbReference type="NCBI Taxonomy" id="1737510"/>
    <lineage>
        <taxon>Eukaryota</taxon>
        <taxon>Viridiplantae</taxon>
        <taxon>Chlorophyta</taxon>
        <taxon>core chlorophytes</taxon>
        <taxon>Chlorophyceae</taxon>
        <taxon>CS clade</taxon>
        <taxon>Chlamydomonadales</taxon>
        <taxon>Volvocaceae</taxon>
        <taxon>Volvox</taxon>
    </lineage>
</organism>
<sequence length="646" mass="65363">MEAASGARLRPCSARIGQRCRYPVHKASFLPALARTFRQPWIPTSTAGPGPTGVPPPSDVNESLAPIFYRFGDGAATPPAAGTSNGHASVPGAKWSNIVSTGGSGVVNVTGMGASTAGALSTSAAFLDSTPRAINNGSSTGSSGTGSNAKLSGSLSRGSQGIAASTSGSSVTIATTTASDTNVLQTPPHGTDATEGHASLSRSYSEYYRQSNTSFPRPPADSGTFQTSNGSVPAANRFAGATAEEGKAASYEDGTQSPAAPTVSSSDSAEVAAALARAQAALERAESSLDDIKRLSSSLDAAALESLRAMRPPGRWAQLLAAARGAAALGAMVLAMLASHAFGLAVQWVGAAAGAAAIAGWGLRRSSLAPSGAAAAFMVGFGTLGSSLRFGATLVAFFLSSSKLTIYKAELKEGLDENAKKGGQRTWVQVLCNGLVPTILAVVYGILAGCVDLPLGPAVAAASGHALEPWRAAALTGLMGGFLGYYACCCGDTWASELGPLSADTPRLITTLRPVQRGTNGGVTLLGLSASIMGGMFVGLVFYLAGLLSPTLWIFESQRSVAAGQWRLIPLGLMAGLFGSALDSLLGATLQYSGYDTLQGRVVSRPGPDVVHISGIRLLDNNAVNAASASLTAVLTALVALKSFGF</sequence>
<keyword evidence="5 7" id="KW-0472">Membrane</keyword>
<evidence type="ECO:0000256" key="2">
    <source>
        <dbReference type="ARBA" id="ARBA00009012"/>
    </source>
</evidence>
<protein>
    <submittedName>
        <fullName evidence="8">Uncharacterized protein</fullName>
    </submittedName>
</protein>
<gene>
    <name evidence="8" type="ORF">Vretimale_773</name>
</gene>
<evidence type="ECO:0000256" key="3">
    <source>
        <dbReference type="ARBA" id="ARBA00022692"/>
    </source>
</evidence>
<feature type="transmembrane region" description="Helical" evidence="7">
    <location>
        <begin position="344"/>
        <end position="363"/>
    </location>
</feature>
<comment type="subcellular location">
    <subcellularLocation>
        <location evidence="1">Membrane</location>
        <topology evidence="1">Multi-pass membrane protein</topology>
    </subcellularLocation>
</comment>
<evidence type="ECO:0000256" key="5">
    <source>
        <dbReference type="ARBA" id="ARBA00023136"/>
    </source>
</evidence>
<evidence type="ECO:0000313" key="8">
    <source>
        <dbReference type="EMBL" id="GIL94538.1"/>
    </source>
</evidence>
<name>A0A8J4D2L3_9CHLO</name>
<accession>A0A8J4D2L3</accession>
<feature type="compositionally biased region" description="Polar residues" evidence="6">
    <location>
        <begin position="200"/>
        <end position="215"/>
    </location>
</feature>
<dbReference type="AlphaFoldDB" id="A0A8J4D2L3"/>
<feature type="transmembrane region" description="Helical" evidence="7">
    <location>
        <begin position="567"/>
        <end position="588"/>
    </location>
</feature>
<dbReference type="Pfam" id="PF01940">
    <property type="entry name" value="DUF92"/>
    <property type="match status" value="1"/>
</dbReference>
<keyword evidence="3 7" id="KW-0812">Transmembrane</keyword>
<feature type="compositionally biased region" description="Polar residues" evidence="6">
    <location>
        <begin position="253"/>
        <end position="263"/>
    </location>
</feature>
<evidence type="ECO:0000256" key="1">
    <source>
        <dbReference type="ARBA" id="ARBA00004141"/>
    </source>
</evidence>
<feature type="transmembrane region" description="Helical" evidence="7">
    <location>
        <begin position="375"/>
        <end position="399"/>
    </location>
</feature>
<feature type="transmembrane region" description="Helical" evidence="7">
    <location>
        <begin position="316"/>
        <end position="337"/>
    </location>
</feature>
<dbReference type="PANTHER" id="PTHR13353:SF14">
    <property type="entry name" value="PROTEIN PGR"/>
    <property type="match status" value="1"/>
</dbReference>
<evidence type="ECO:0000256" key="7">
    <source>
        <dbReference type="SAM" id="Phobius"/>
    </source>
</evidence>